<evidence type="ECO:0000256" key="2">
    <source>
        <dbReference type="ARBA" id="ARBA00022692"/>
    </source>
</evidence>
<feature type="transmembrane region" description="Helical" evidence="6">
    <location>
        <begin position="241"/>
        <end position="262"/>
    </location>
</feature>
<feature type="transmembrane region" description="Helical" evidence="6">
    <location>
        <begin position="177"/>
        <end position="195"/>
    </location>
</feature>
<feature type="compositionally biased region" description="Polar residues" evidence="5">
    <location>
        <begin position="577"/>
        <end position="590"/>
    </location>
</feature>
<feature type="transmembrane region" description="Helical" evidence="6">
    <location>
        <begin position="404"/>
        <end position="430"/>
    </location>
</feature>
<feature type="transmembrane region" description="Helical" evidence="6">
    <location>
        <begin position="51"/>
        <end position="67"/>
    </location>
</feature>
<evidence type="ECO:0000256" key="6">
    <source>
        <dbReference type="SAM" id="Phobius"/>
    </source>
</evidence>
<keyword evidence="4 6" id="KW-0472">Membrane</keyword>
<dbReference type="Gene3D" id="1.20.1250.20">
    <property type="entry name" value="MFS general substrate transporter like domains"/>
    <property type="match status" value="2"/>
</dbReference>
<feature type="region of interest" description="Disordered" evidence="5">
    <location>
        <begin position="606"/>
        <end position="629"/>
    </location>
</feature>
<dbReference type="PRINTS" id="PR01036">
    <property type="entry name" value="TCRTETB"/>
</dbReference>
<proteinExistence type="predicted"/>
<accession>A0ABZ1D6W8</accession>
<feature type="transmembrane region" description="Helical" evidence="6">
    <location>
        <begin position="380"/>
        <end position="398"/>
    </location>
</feature>
<keyword evidence="3 6" id="KW-1133">Transmembrane helix</keyword>
<evidence type="ECO:0000256" key="4">
    <source>
        <dbReference type="ARBA" id="ARBA00023136"/>
    </source>
</evidence>
<dbReference type="Pfam" id="PF07690">
    <property type="entry name" value="MFS_1"/>
    <property type="match status" value="1"/>
</dbReference>
<keyword evidence="9" id="KW-1185">Reference proteome</keyword>
<evidence type="ECO:0000313" key="8">
    <source>
        <dbReference type="EMBL" id="WRT69064.1"/>
    </source>
</evidence>
<dbReference type="PANTHER" id="PTHR23501">
    <property type="entry name" value="MAJOR FACILITATOR SUPERFAMILY"/>
    <property type="match status" value="1"/>
</dbReference>
<comment type="subcellular location">
    <subcellularLocation>
        <location evidence="1">Membrane</location>
        <topology evidence="1">Multi-pass membrane protein</topology>
    </subcellularLocation>
</comment>
<dbReference type="GeneID" id="87958177"/>
<feature type="compositionally biased region" description="Basic and acidic residues" evidence="5">
    <location>
        <begin position="613"/>
        <end position="629"/>
    </location>
</feature>
<feature type="transmembrane region" description="Helical" evidence="6">
    <location>
        <begin position="144"/>
        <end position="165"/>
    </location>
</feature>
<dbReference type="InterPro" id="IPR011701">
    <property type="entry name" value="MFS"/>
</dbReference>
<feature type="transmembrane region" description="Helical" evidence="6">
    <location>
        <begin position="207"/>
        <end position="229"/>
    </location>
</feature>
<dbReference type="Proteomes" id="UP001329825">
    <property type="component" value="Chromosome 8"/>
</dbReference>
<feature type="domain" description="Major facilitator superfamily (MFS) profile" evidence="7">
    <location>
        <begin position="54"/>
        <end position="539"/>
    </location>
</feature>
<evidence type="ECO:0000256" key="3">
    <source>
        <dbReference type="ARBA" id="ARBA00022989"/>
    </source>
</evidence>
<organism evidence="8 9">
    <name type="scientific">Kwoniella shivajii</name>
    <dbReference type="NCBI Taxonomy" id="564305"/>
    <lineage>
        <taxon>Eukaryota</taxon>
        <taxon>Fungi</taxon>
        <taxon>Dikarya</taxon>
        <taxon>Basidiomycota</taxon>
        <taxon>Agaricomycotina</taxon>
        <taxon>Tremellomycetes</taxon>
        <taxon>Tremellales</taxon>
        <taxon>Cryptococcaceae</taxon>
        <taxon>Kwoniella</taxon>
    </lineage>
</organism>
<dbReference type="EMBL" id="CP141888">
    <property type="protein sequence ID" value="WRT69064.1"/>
    <property type="molecule type" value="Genomic_DNA"/>
</dbReference>
<evidence type="ECO:0000259" key="7">
    <source>
        <dbReference type="PROSITE" id="PS50850"/>
    </source>
</evidence>
<feature type="transmembrane region" description="Helical" evidence="6">
    <location>
        <begin position="347"/>
        <end position="371"/>
    </location>
</feature>
<evidence type="ECO:0000313" key="9">
    <source>
        <dbReference type="Proteomes" id="UP001329825"/>
    </source>
</evidence>
<dbReference type="PANTHER" id="PTHR23501:SF78">
    <property type="entry name" value="MAJOR FACILITATOR SUPERFAMILY (MFS) PROFILE DOMAIN-CONTAINING PROTEIN-RELATED"/>
    <property type="match status" value="1"/>
</dbReference>
<sequence length="629" mass="68043">MGRATSLTDEEKTEPDVIAAVDDNKQVNTLPKLRKEISIQDQSSRMPLRKILIVYAGIGTALVVSFMDQTAVSTAAPNIGIDLNGSASIAWLGTSFFVANCAFQLVYGRLSDIFGRKNMLQLALVLLAVGNLMCSFASSPIQLYTFRAISGIGGGGINNIAMVIVSDIVPLKERGKYQGLISASTSLGSAIGPFLGGGLAGANNWRWLFRITTICGVLTMVLIHFIIPLKPVFGSMRKKLLQVDYFGVFLSSASIIFLLVPISGGGSTFAWSNPTVIALLVCGGLCAVLFVLVEWKLAKLPILPLRLFRMRTPTIVNIQSFFIGMIYFGNIFYIPMFLQYVKGYSPLLSGAFVLVYTLPQAGWGIGAGLYISKTNHYKRIIVLGAAIWTLALGLQLLWKPDSSLGLILGILEIGSVGVGFSLQTTVVAALATSPPKDRAVITASRNFFRSMGGSFGLACASAIYQAVIKNHFARIDALTESQQSRLLDSGLSHLPPLPAPVLIEVRDAYSDALRMVFAAFTAFSGVALFLSLLIQEVEFMKDQPQVEERTSIGRLATNERERFSGTNAEADKRLPETPTQLTAAPWNQSSVSNVSTEVDSVLMTAGQSEETFSDAKKRESHHEIVEKVT</sequence>
<feature type="transmembrane region" description="Helical" evidence="6">
    <location>
        <begin position="314"/>
        <end position="335"/>
    </location>
</feature>
<feature type="transmembrane region" description="Helical" evidence="6">
    <location>
        <begin position="119"/>
        <end position="138"/>
    </location>
</feature>
<dbReference type="InterPro" id="IPR020846">
    <property type="entry name" value="MFS_dom"/>
</dbReference>
<feature type="transmembrane region" description="Helical" evidence="6">
    <location>
        <begin position="512"/>
        <end position="534"/>
    </location>
</feature>
<keyword evidence="2 6" id="KW-0812">Transmembrane</keyword>
<dbReference type="PROSITE" id="PS50850">
    <property type="entry name" value="MFS"/>
    <property type="match status" value="1"/>
</dbReference>
<protein>
    <recommendedName>
        <fullName evidence="7">Major facilitator superfamily (MFS) profile domain-containing protein</fullName>
    </recommendedName>
</protein>
<name>A0ABZ1D6W8_9TREE</name>
<reference evidence="8 9" key="1">
    <citation type="submission" date="2024-01" db="EMBL/GenBank/DDBJ databases">
        <title>Comparative genomics of Cryptococcus and Kwoniella reveals pathogenesis evolution and contrasting modes of karyotype evolution via chromosome fusion or intercentromeric recombination.</title>
        <authorList>
            <person name="Coelho M.A."/>
            <person name="David-Palma M."/>
            <person name="Shea T."/>
            <person name="Bowers K."/>
            <person name="McGinley-Smith S."/>
            <person name="Mohammad A.W."/>
            <person name="Gnirke A."/>
            <person name="Yurkov A.M."/>
            <person name="Nowrousian M."/>
            <person name="Sun S."/>
            <person name="Cuomo C.A."/>
            <person name="Heitman J."/>
        </authorList>
    </citation>
    <scope>NUCLEOTIDE SEQUENCE [LARGE SCALE GENOMIC DNA]</scope>
    <source>
        <strain evidence="8">CBS 11374</strain>
    </source>
</reference>
<dbReference type="RefSeq" id="XP_062793803.1">
    <property type="nucleotide sequence ID" value="XM_062937752.1"/>
</dbReference>
<feature type="region of interest" description="Disordered" evidence="5">
    <location>
        <begin position="558"/>
        <end position="590"/>
    </location>
</feature>
<feature type="compositionally biased region" description="Basic and acidic residues" evidence="5">
    <location>
        <begin position="558"/>
        <end position="575"/>
    </location>
</feature>
<feature type="transmembrane region" description="Helical" evidence="6">
    <location>
        <begin position="451"/>
        <end position="468"/>
    </location>
</feature>
<dbReference type="SUPFAM" id="SSF103473">
    <property type="entry name" value="MFS general substrate transporter"/>
    <property type="match status" value="1"/>
</dbReference>
<dbReference type="InterPro" id="IPR036259">
    <property type="entry name" value="MFS_trans_sf"/>
</dbReference>
<evidence type="ECO:0000256" key="1">
    <source>
        <dbReference type="ARBA" id="ARBA00004141"/>
    </source>
</evidence>
<feature type="transmembrane region" description="Helical" evidence="6">
    <location>
        <begin position="87"/>
        <end position="107"/>
    </location>
</feature>
<feature type="transmembrane region" description="Helical" evidence="6">
    <location>
        <begin position="274"/>
        <end position="293"/>
    </location>
</feature>
<evidence type="ECO:0000256" key="5">
    <source>
        <dbReference type="SAM" id="MobiDB-lite"/>
    </source>
</evidence>
<gene>
    <name evidence="8" type="ORF">IL334_006047</name>
</gene>